<dbReference type="Proteomes" id="UP000309061">
    <property type="component" value="Chromosome"/>
</dbReference>
<evidence type="ECO:0000313" key="2">
    <source>
        <dbReference type="EMBL" id="QGM44926.1"/>
    </source>
</evidence>
<organism evidence="2 3">
    <name type="scientific">Methylocystis heyeri</name>
    <dbReference type="NCBI Taxonomy" id="391905"/>
    <lineage>
        <taxon>Bacteria</taxon>
        <taxon>Pseudomonadati</taxon>
        <taxon>Pseudomonadota</taxon>
        <taxon>Alphaproteobacteria</taxon>
        <taxon>Hyphomicrobiales</taxon>
        <taxon>Methylocystaceae</taxon>
        <taxon>Methylocystis</taxon>
    </lineage>
</organism>
<dbReference type="RefSeq" id="WP_154331566.1">
    <property type="nucleotide sequence ID" value="NZ_CP046052.1"/>
</dbReference>
<dbReference type="KEGG" id="mhey:H2LOC_004055"/>
<keyword evidence="2" id="KW-0808">Transferase</keyword>
<dbReference type="OrthoDB" id="9808140at2"/>
<dbReference type="SUPFAM" id="SSF53335">
    <property type="entry name" value="S-adenosyl-L-methionine-dependent methyltransferases"/>
    <property type="match status" value="1"/>
</dbReference>
<dbReference type="AlphaFoldDB" id="A0A6B8KA13"/>
<reference evidence="2 3" key="1">
    <citation type="submission" date="2019-11" db="EMBL/GenBank/DDBJ databases">
        <title>The genome sequence of Methylocystis heyeri.</title>
        <authorList>
            <person name="Oshkin I.Y."/>
            <person name="Miroshnikov K."/>
            <person name="Dedysh S.N."/>
        </authorList>
    </citation>
    <scope>NUCLEOTIDE SEQUENCE [LARGE SCALE GENOMIC DNA]</scope>
    <source>
        <strain evidence="2 3">H2</strain>
    </source>
</reference>
<dbReference type="InterPro" id="IPR013216">
    <property type="entry name" value="Methyltransf_11"/>
</dbReference>
<dbReference type="GO" id="GO:0032259">
    <property type="term" value="P:methylation"/>
    <property type="evidence" value="ECO:0007669"/>
    <property type="project" value="UniProtKB-KW"/>
</dbReference>
<feature type="domain" description="Methyltransferase type 11" evidence="1">
    <location>
        <begin position="55"/>
        <end position="162"/>
    </location>
</feature>
<dbReference type="GO" id="GO:0008757">
    <property type="term" value="F:S-adenosylmethionine-dependent methyltransferase activity"/>
    <property type="evidence" value="ECO:0007669"/>
    <property type="project" value="InterPro"/>
</dbReference>
<name>A0A6B8KA13_9HYPH</name>
<dbReference type="InterPro" id="IPR029063">
    <property type="entry name" value="SAM-dependent_MTases_sf"/>
</dbReference>
<keyword evidence="2" id="KW-0489">Methyltransferase</keyword>
<protein>
    <submittedName>
        <fullName evidence="2">Methyltransferase domain-containing protein</fullName>
    </submittedName>
</protein>
<accession>A0A6B8KA13</accession>
<evidence type="ECO:0000313" key="3">
    <source>
        <dbReference type="Proteomes" id="UP000309061"/>
    </source>
</evidence>
<evidence type="ECO:0000259" key="1">
    <source>
        <dbReference type="Pfam" id="PF08241"/>
    </source>
</evidence>
<dbReference type="Gene3D" id="3.40.50.150">
    <property type="entry name" value="Vaccinia Virus protein VP39"/>
    <property type="match status" value="1"/>
</dbReference>
<dbReference type="CDD" id="cd02440">
    <property type="entry name" value="AdoMet_MTases"/>
    <property type="match status" value="1"/>
</dbReference>
<dbReference type="Pfam" id="PF08241">
    <property type="entry name" value="Methyltransf_11"/>
    <property type="match status" value="1"/>
</dbReference>
<proteinExistence type="predicted"/>
<sequence length="274" mass="30047">MAIYKAANLIEVYRAKSKSKDINELTGRTGRPDLTRFVTRNIIAKLPLNESSCVVDVGCGHGLLLHYAAEMGVNPYKGRLIGILPTKEEVSRVRAHLLDDPAVRSGLISIELGTAERTGLPDGFADVAVCNSVIHGAGRSLEDAKAALAEFNRILKPGCVLFLGELPDSDEFAGRNCGDSITGWLFYVLKNQGLDAFLARLKQVALALVGEEPFVVAPKKLFYSPPGEFIDLARQFGFEPIEHYRHVEIHQDAGEGESATRWDYLLRKISAVQN</sequence>
<keyword evidence="3" id="KW-1185">Reference proteome</keyword>
<dbReference type="EMBL" id="CP046052">
    <property type="protein sequence ID" value="QGM44926.1"/>
    <property type="molecule type" value="Genomic_DNA"/>
</dbReference>
<gene>
    <name evidence="2" type="ORF">H2LOC_004055</name>
</gene>